<keyword evidence="5" id="KW-0949">S-adenosyl-L-methionine</keyword>
<evidence type="ECO:0000313" key="8">
    <source>
        <dbReference type="Proteomes" id="UP000254602"/>
    </source>
</evidence>
<keyword evidence="2" id="KW-0169">Cobalamin biosynthesis</keyword>
<dbReference type="EMBL" id="UGUY01000001">
    <property type="protein sequence ID" value="SUD70226.1"/>
    <property type="molecule type" value="Genomic_DNA"/>
</dbReference>
<comment type="pathway">
    <text evidence="1">Cofactor biosynthesis; adenosylcobalamin biosynthesis.</text>
</comment>
<evidence type="ECO:0000256" key="2">
    <source>
        <dbReference type="ARBA" id="ARBA00022573"/>
    </source>
</evidence>
<dbReference type="GO" id="GO:0009236">
    <property type="term" value="P:cobalamin biosynthetic process"/>
    <property type="evidence" value="ECO:0007669"/>
    <property type="project" value="UniProtKB-KW"/>
</dbReference>
<keyword evidence="3" id="KW-0489">Methyltransferase</keyword>
<dbReference type="PANTHER" id="PTHR43467:SF1">
    <property type="entry name" value="PRECORRIN-6A SYNTHASE [DEACETYLATING]"/>
    <property type="match status" value="1"/>
</dbReference>
<dbReference type="InterPro" id="IPR014776">
    <property type="entry name" value="4pyrrole_Mease_sub2"/>
</dbReference>
<dbReference type="GO" id="GO:0043819">
    <property type="term" value="F:precorrin-6A synthase (deacetylating) activity"/>
    <property type="evidence" value="ECO:0007669"/>
    <property type="project" value="InterPro"/>
</dbReference>
<dbReference type="PIRSF" id="PIRSF036525">
    <property type="entry name" value="CobF"/>
    <property type="match status" value="1"/>
</dbReference>
<dbReference type="PANTHER" id="PTHR43467">
    <property type="entry name" value="COBALT-PRECORRIN-2 C(20)-METHYLTRANSFERASE"/>
    <property type="match status" value="1"/>
</dbReference>
<proteinExistence type="predicted"/>
<dbReference type="Gene3D" id="3.40.1010.10">
    <property type="entry name" value="Cobalt-precorrin-4 Transmethylase, Domain 1"/>
    <property type="match status" value="1"/>
</dbReference>
<dbReference type="Proteomes" id="UP000254602">
    <property type="component" value="Unassembled WGS sequence"/>
</dbReference>
<dbReference type="CDD" id="cd11643">
    <property type="entry name" value="Precorrin-6A-synthase"/>
    <property type="match status" value="1"/>
</dbReference>
<dbReference type="AlphaFoldDB" id="A0A379KQD2"/>
<reference evidence="7 8" key="1">
    <citation type="submission" date="2018-06" db="EMBL/GenBank/DDBJ databases">
        <authorList>
            <consortium name="Pathogen Informatics"/>
            <person name="Doyle S."/>
        </authorList>
    </citation>
    <scope>NUCLEOTIDE SEQUENCE [LARGE SCALE GENOMIC DNA]</scope>
    <source>
        <strain evidence="7 8">NCTC7914</strain>
    </source>
</reference>
<name>A0A379KQD2_PSEPU</name>
<dbReference type="Gene3D" id="3.30.950.10">
    <property type="entry name" value="Methyltransferase, Cobalt-precorrin-4 Transmethylase, Domain 2"/>
    <property type="match status" value="1"/>
</dbReference>
<gene>
    <name evidence="7" type="ORF">NCTC7914_04376</name>
</gene>
<evidence type="ECO:0000313" key="7">
    <source>
        <dbReference type="EMBL" id="SUD70226.1"/>
    </source>
</evidence>
<feature type="domain" description="Tetrapyrrole methylase" evidence="6">
    <location>
        <begin position="4"/>
        <end position="220"/>
    </location>
</feature>
<accession>A0A379KQD2</accession>
<dbReference type="InterPro" id="IPR000878">
    <property type="entry name" value="4pyrrol_Mease"/>
</dbReference>
<dbReference type="GO" id="GO:0032259">
    <property type="term" value="P:methylation"/>
    <property type="evidence" value="ECO:0007669"/>
    <property type="project" value="UniProtKB-KW"/>
</dbReference>
<evidence type="ECO:0000256" key="4">
    <source>
        <dbReference type="ARBA" id="ARBA00022679"/>
    </source>
</evidence>
<sequence>MRDLLLIGIGPGDPRQVTYEAVEALRSATVLFVLDKGSDKDELVNLRKAIVERYRPQGGYRLVQVADPRRDAEAADYVTAVQDWHRQRAALYARLIADEMSSDDIGAFLLWGEPGLYDSTLRILQLVRERGVSLRLQVIPGISSVQALAARHQVPLNRIGEPLVVLPGRRLAQQGQIDNVVVMLDGQCAFAQVDDPGLLIYWGAYLGTEDEVLIAGPLQAVKGRILQVREEARGRKGWIMDTYLLRRESWT</sequence>
<evidence type="ECO:0000256" key="5">
    <source>
        <dbReference type="ARBA" id="ARBA00022691"/>
    </source>
</evidence>
<dbReference type="InterPro" id="IPR012797">
    <property type="entry name" value="CobF"/>
</dbReference>
<protein>
    <submittedName>
        <fullName evidence="7">Precorrin 6A synthase</fullName>
    </submittedName>
</protein>
<organism evidence="7 8">
    <name type="scientific">Pseudomonas putida</name>
    <name type="common">Arthrobacter siderocapsulatus</name>
    <dbReference type="NCBI Taxonomy" id="303"/>
    <lineage>
        <taxon>Bacteria</taxon>
        <taxon>Pseudomonadati</taxon>
        <taxon>Pseudomonadota</taxon>
        <taxon>Gammaproteobacteria</taxon>
        <taxon>Pseudomonadales</taxon>
        <taxon>Pseudomonadaceae</taxon>
        <taxon>Pseudomonas</taxon>
    </lineage>
</organism>
<dbReference type="SUPFAM" id="SSF53790">
    <property type="entry name" value="Tetrapyrrole methylase"/>
    <property type="match status" value="1"/>
</dbReference>
<dbReference type="NCBIfam" id="TIGR02434">
    <property type="entry name" value="CobF"/>
    <property type="match status" value="1"/>
</dbReference>
<evidence type="ECO:0000256" key="3">
    <source>
        <dbReference type="ARBA" id="ARBA00022603"/>
    </source>
</evidence>
<dbReference type="InterPro" id="IPR035996">
    <property type="entry name" value="4pyrrol_Methylase_sf"/>
</dbReference>
<dbReference type="RefSeq" id="WP_115275173.1">
    <property type="nucleotide sequence ID" value="NZ_UGUY01000001.1"/>
</dbReference>
<evidence type="ECO:0000256" key="1">
    <source>
        <dbReference type="ARBA" id="ARBA00004953"/>
    </source>
</evidence>
<evidence type="ECO:0000259" key="6">
    <source>
        <dbReference type="Pfam" id="PF00590"/>
    </source>
</evidence>
<dbReference type="InterPro" id="IPR014777">
    <property type="entry name" value="4pyrrole_Mease_sub1"/>
</dbReference>
<dbReference type="Pfam" id="PF00590">
    <property type="entry name" value="TP_methylase"/>
    <property type="match status" value="1"/>
</dbReference>
<keyword evidence="4" id="KW-0808">Transferase</keyword>